<reference evidence="2 3" key="1">
    <citation type="submission" date="2015-01" db="EMBL/GenBank/DDBJ databases">
        <title>Evolution of Trichinella species and genotypes.</title>
        <authorList>
            <person name="Korhonen P.K."/>
            <person name="Edoardo P."/>
            <person name="Giuseppe L.R."/>
            <person name="Gasser R.B."/>
        </authorList>
    </citation>
    <scope>NUCLEOTIDE SEQUENCE [LARGE SCALE GENOMIC DNA]</scope>
    <source>
        <strain evidence="2">ISS3</strain>
    </source>
</reference>
<keyword evidence="1" id="KW-0812">Transmembrane</keyword>
<gene>
    <name evidence="2" type="ORF">T01_12709</name>
</gene>
<name>A0A0V1BDU8_TRISP</name>
<evidence type="ECO:0000313" key="3">
    <source>
        <dbReference type="Proteomes" id="UP000054776"/>
    </source>
</evidence>
<organism evidence="2 3">
    <name type="scientific">Trichinella spiralis</name>
    <name type="common">Trichina worm</name>
    <dbReference type="NCBI Taxonomy" id="6334"/>
    <lineage>
        <taxon>Eukaryota</taxon>
        <taxon>Metazoa</taxon>
        <taxon>Ecdysozoa</taxon>
        <taxon>Nematoda</taxon>
        <taxon>Enoplea</taxon>
        <taxon>Dorylaimia</taxon>
        <taxon>Trichinellida</taxon>
        <taxon>Trichinellidae</taxon>
        <taxon>Trichinella</taxon>
    </lineage>
</organism>
<keyword evidence="1" id="KW-1133">Transmembrane helix</keyword>
<proteinExistence type="predicted"/>
<feature type="transmembrane region" description="Helical" evidence="1">
    <location>
        <begin position="112"/>
        <end position="132"/>
    </location>
</feature>
<dbReference type="EMBL" id="JYDH01000059">
    <property type="protein sequence ID" value="KRY34972.1"/>
    <property type="molecule type" value="Genomic_DNA"/>
</dbReference>
<comment type="caution">
    <text evidence="2">The sequence shown here is derived from an EMBL/GenBank/DDBJ whole genome shotgun (WGS) entry which is preliminary data.</text>
</comment>
<evidence type="ECO:0000256" key="1">
    <source>
        <dbReference type="SAM" id="Phobius"/>
    </source>
</evidence>
<dbReference type="Proteomes" id="UP000054776">
    <property type="component" value="Unassembled WGS sequence"/>
</dbReference>
<protein>
    <submittedName>
        <fullName evidence="2">Uncharacterized protein</fullName>
    </submittedName>
</protein>
<evidence type="ECO:0000313" key="2">
    <source>
        <dbReference type="EMBL" id="KRY34972.1"/>
    </source>
</evidence>
<dbReference type="OrthoDB" id="8036689at2759"/>
<sequence>MAREKAKQTFRIQGRRRRAASSVASLGYGLHPERAHQESNPLVPELFISTSLNDPPGWYQRVIGNAVSMSAKNKAFLPPLLASCICSALSKLESTLDSKCTVHYELSEEFTARIAVNTFTSVSVLAIWLAWFQIRLKKEAGLDLLTEPALLQLYYSRKHVYTLLSKWGYVEVNKLSESFCVNAPVAEMLSLRHPNETITNHLRYSMMSIRQQYLEKALQWQVWLCDTESAIGNGKNVSGLQNTMKLQLGKEVLQEVLSVKEQLNTVTVHLHPVNLLCEWLSCTGQMVEEDSEYQT</sequence>
<keyword evidence="1" id="KW-0472">Membrane</keyword>
<keyword evidence="3" id="KW-1185">Reference proteome</keyword>
<accession>A0A0V1BDU8</accession>
<dbReference type="AlphaFoldDB" id="A0A0V1BDU8"/>
<dbReference type="InParanoid" id="A0A0V1BDU8"/>